<protein>
    <submittedName>
        <fullName evidence="1">Uncharacterized protein</fullName>
    </submittedName>
</protein>
<sequence length="110" mass="12417">MMEFEDLDHALRDELADRVAGIRKEAVSLIDSELHAKLARAYADIRERDAVIHALHTRIADLEQKITATADHQDVPHLPLLVQVKQALPEPVRTTLRPVYRLAKRAVGRG</sequence>
<accession>A0A7M1QYT2</accession>
<dbReference type="Proteomes" id="UP000594961">
    <property type="component" value="Chromosome"/>
</dbReference>
<evidence type="ECO:0000313" key="1">
    <source>
        <dbReference type="EMBL" id="QOR47242.1"/>
    </source>
</evidence>
<dbReference type="AlphaFoldDB" id="A0A7M1QYT2"/>
<evidence type="ECO:0000313" key="2">
    <source>
        <dbReference type="Proteomes" id="UP000594961"/>
    </source>
</evidence>
<reference evidence="1 2" key="1">
    <citation type="submission" date="2020-10" db="EMBL/GenBank/DDBJ databases">
        <title>Trueperella pecoris sp. nov. isolated from bovine and porcine specimens.</title>
        <authorList>
            <person name="Schoenecker L."/>
            <person name="Schnydrig P."/>
            <person name="Brodard I."/>
            <person name="Thomann A."/>
            <person name="Hemphill A."/>
            <person name="Rodriguez-Campos S."/>
            <person name="Perreten V."/>
            <person name="Jores J."/>
            <person name="Kittl S."/>
        </authorList>
    </citation>
    <scope>NUCLEOTIDE SEQUENCE [LARGE SCALE GENOMIC DNA]</scope>
    <source>
        <strain evidence="1 2">19OD0592</strain>
    </source>
</reference>
<dbReference type="RefSeq" id="WP_197552294.1">
    <property type="nucleotide sequence ID" value="NZ_CP063212.1"/>
</dbReference>
<dbReference type="EMBL" id="CP063212">
    <property type="protein sequence ID" value="QOR47242.1"/>
    <property type="molecule type" value="Genomic_DNA"/>
</dbReference>
<proteinExistence type="predicted"/>
<organism evidence="1 2">
    <name type="scientific">Trueperella pecoris</name>
    <dbReference type="NCBI Taxonomy" id="2733571"/>
    <lineage>
        <taxon>Bacteria</taxon>
        <taxon>Bacillati</taxon>
        <taxon>Actinomycetota</taxon>
        <taxon>Actinomycetes</taxon>
        <taxon>Actinomycetales</taxon>
        <taxon>Actinomycetaceae</taxon>
        <taxon>Trueperella</taxon>
    </lineage>
</organism>
<name>A0A7M1QYT2_9ACTO</name>
<gene>
    <name evidence="1" type="ORF">INS90_08225</name>
</gene>